<feature type="region of interest" description="Disordered" evidence="1">
    <location>
        <begin position="1"/>
        <end position="62"/>
    </location>
</feature>
<evidence type="ECO:0000313" key="2">
    <source>
        <dbReference type="EMBL" id="CAH2105752.1"/>
    </source>
</evidence>
<evidence type="ECO:0000256" key="1">
    <source>
        <dbReference type="SAM" id="MobiDB-lite"/>
    </source>
</evidence>
<name>A0AAU9V1W3_EUPED</name>
<keyword evidence="3" id="KW-1185">Reference proteome</keyword>
<dbReference type="EMBL" id="CAKOGL010000028">
    <property type="protein sequence ID" value="CAH2105752.1"/>
    <property type="molecule type" value="Genomic_DNA"/>
</dbReference>
<gene>
    <name evidence="2" type="ORF">EEDITHA_LOCUS19968</name>
</gene>
<reference evidence="2" key="1">
    <citation type="submission" date="2022-03" db="EMBL/GenBank/DDBJ databases">
        <authorList>
            <person name="Tunstrom K."/>
        </authorList>
    </citation>
    <scope>NUCLEOTIDE SEQUENCE</scope>
</reference>
<dbReference type="AlphaFoldDB" id="A0AAU9V1W3"/>
<dbReference type="Proteomes" id="UP001153954">
    <property type="component" value="Unassembled WGS sequence"/>
</dbReference>
<protein>
    <submittedName>
        <fullName evidence="2">Uncharacterized protein</fullName>
    </submittedName>
</protein>
<organism evidence="2 3">
    <name type="scientific">Euphydryas editha</name>
    <name type="common">Edith's checkerspot</name>
    <dbReference type="NCBI Taxonomy" id="104508"/>
    <lineage>
        <taxon>Eukaryota</taxon>
        <taxon>Metazoa</taxon>
        <taxon>Ecdysozoa</taxon>
        <taxon>Arthropoda</taxon>
        <taxon>Hexapoda</taxon>
        <taxon>Insecta</taxon>
        <taxon>Pterygota</taxon>
        <taxon>Neoptera</taxon>
        <taxon>Endopterygota</taxon>
        <taxon>Lepidoptera</taxon>
        <taxon>Glossata</taxon>
        <taxon>Ditrysia</taxon>
        <taxon>Papilionoidea</taxon>
        <taxon>Nymphalidae</taxon>
        <taxon>Nymphalinae</taxon>
        <taxon>Euphydryas</taxon>
    </lineage>
</organism>
<proteinExistence type="predicted"/>
<comment type="caution">
    <text evidence="2">The sequence shown here is derived from an EMBL/GenBank/DDBJ whole genome shotgun (WGS) entry which is preliminary data.</text>
</comment>
<accession>A0AAU9V1W3</accession>
<feature type="compositionally biased region" description="Basic and acidic residues" evidence="1">
    <location>
        <begin position="19"/>
        <end position="28"/>
    </location>
</feature>
<evidence type="ECO:0000313" key="3">
    <source>
        <dbReference type="Proteomes" id="UP001153954"/>
    </source>
</evidence>
<sequence>MGIVSSGLSHVMVKPSMRRSSEIKRSLESPKATSKVQPEKLQVPAIDQHRTHPPAGSEGRSRRRYGSWETLFFLYCIPGDASLSVLNCRLSTSRG</sequence>